<sequence>MKDHIRCGVALGLASALAVIAIPGIAFGACEDVSAAAPAGVTITEATRTVANDEVPIDHCLVRGVMDERTGSDGRDYALRFELRLPDEWQGRFLHQFNGGNDGKVVPAIGANTGIAGDKPALARGFAVVSSDAGHDGEAFPEYGLAGGNAFGHDFEARRDYGYDAVATLHPVALKLVESYYRRPADYVYGAGNSNGGRHAMVAAVRLPDAFDGLLAGYPGFNLPKSALQGPMEIRAFLSVEDKLADAFSREELDIVSDAITAACDGLDGLEDGVIFAAHACQSTFEPGTMTCADGQNTACLSAEKVAVLEKIHAGPINSAGEQLYNSWYWDAGINSKNWRLWKLESPIPPWGRMPIRAIMGAGSVAQIFTTPPTKVGGTPDELLAFLYDFDLDTQADMIYATTEEFPESAMELMTPPGADNPTLGGLEKAGVKMIVFHGVSDPIFSAKDTADWYERVISNNPNADGFLRYYEVPGMPHGQGGNAPDEFDMLGALIAWVEDGKAPSAITAQFRSDNPEIDQQNAGAERPLCPYPQHALFSGGEFACN</sequence>
<dbReference type="InterPro" id="IPR011118">
    <property type="entry name" value="Tannase/feruloyl_esterase"/>
</dbReference>
<gene>
    <name evidence="9" type="ORF">N5A92_22895</name>
</gene>
<evidence type="ECO:0000256" key="8">
    <source>
        <dbReference type="SAM" id="SignalP"/>
    </source>
</evidence>
<keyword evidence="5 9" id="KW-0378">Hydrolase</keyword>
<keyword evidence="4 8" id="KW-0732">Signal</keyword>
<keyword evidence="7" id="KW-1015">Disulfide bond</keyword>
<keyword evidence="3" id="KW-0479">Metal-binding</keyword>
<dbReference type="InterPro" id="IPR029058">
    <property type="entry name" value="AB_hydrolase_fold"/>
</dbReference>
<evidence type="ECO:0000256" key="3">
    <source>
        <dbReference type="ARBA" id="ARBA00022723"/>
    </source>
</evidence>
<protein>
    <submittedName>
        <fullName evidence="9">Tannase/feruloyl esterase family alpha/beta hydrolase</fullName>
    </submittedName>
</protein>
<dbReference type="PANTHER" id="PTHR33938:SF15">
    <property type="entry name" value="FERULOYL ESTERASE B-RELATED"/>
    <property type="match status" value="1"/>
</dbReference>
<dbReference type="PANTHER" id="PTHR33938">
    <property type="entry name" value="FERULOYL ESTERASE B-RELATED"/>
    <property type="match status" value="1"/>
</dbReference>
<evidence type="ECO:0000313" key="10">
    <source>
        <dbReference type="Proteomes" id="UP001320831"/>
    </source>
</evidence>
<evidence type="ECO:0000313" key="9">
    <source>
        <dbReference type="EMBL" id="MCT7377874.1"/>
    </source>
</evidence>
<dbReference type="EMBL" id="JAOCZP010000009">
    <property type="protein sequence ID" value="MCT7377874.1"/>
    <property type="molecule type" value="Genomic_DNA"/>
</dbReference>
<organism evidence="9 10">
    <name type="scientific">Chelativorans salis</name>
    <dbReference type="NCBI Taxonomy" id="2978478"/>
    <lineage>
        <taxon>Bacteria</taxon>
        <taxon>Pseudomonadati</taxon>
        <taxon>Pseudomonadota</taxon>
        <taxon>Alphaproteobacteria</taxon>
        <taxon>Hyphomicrobiales</taxon>
        <taxon>Phyllobacteriaceae</taxon>
        <taxon>Chelativorans</taxon>
    </lineage>
</organism>
<comment type="caution">
    <text evidence="9">The sequence shown here is derived from an EMBL/GenBank/DDBJ whole genome shotgun (WGS) entry which is preliminary data.</text>
</comment>
<evidence type="ECO:0000256" key="4">
    <source>
        <dbReference type="ARBA" id="ARBA00022729"/>
    </source>
</evidence>
<dbReference type="SUPFAM" id="SSF53474">
    <property type="entry name" value="alpha/beta-Hydrolases"/>
    <property type="match status" value="1"/>
</dbReference>
<dbReference type="Proteomes" id="UP001320831">
    <property type="component" value="Unassembled WGS sequence"/>
</dbReference>
<dbReference type="Gene3D" id="3.40.50.1820">
    <property type="entry name" value="alpha/beta hydrolase"/>
    <property type="match status" value="1"/>
</dbReference>
<dbReference type="RefSeq" id="WP_260906582.1">
    <property type="nucleotide sequence ID" value="NZ_JAOCZP010000009.1"/>
</dbReference>
<reference evidence="9 10" key="1">
    <citation type="submission" date="2022-09" db="EMBL/GenBank/DDBJ databases">
        <title>Chelativorans salina sp. nov., a novel slightly halophilic bacterium isolated from a saline lake sediment enrichment.</title>
        <authorList>
            <person name="Gao L."/>
            <person name="Fang B.-Z."/>
            <person name="Li W.-J."/>
        </authorList>
    </citation>
    <scope>NUCLEOTIDE SEQUENCE [LARGE SCALE GENOMIC DNA]</scope>
    <source>
        <strain evidence="9 10">EGI FJ00035</strain>
    </source>
</reference>
<accession>A0ABT2LTP9</accession>
<name>A0ABT2LTP9_9HYPH</name>
<feature type="chain" id="PRO_5046277923" evidence="8">
    <location>
        <begin position="29"/>
        <end position="546"/>
    </location>
</feature>
<dbReference type="Pfam" id="PF07519">
    <property type="entry name" value="Tannase"/>
    <property type="match status" value="1"/>
</dbReference>
<evidence type="ECO:0000256" key="6">
    <source>
        <dbReference type="ARBA" id="ARBA00022837"/>
    </source>
</evidence>
<feature type="signal peptide" evidence="8">
    <location>
        <begin position="1"/>
        <end position="28"/>
    </location>
</feature>
<evidence type="ECO:0000256" key="2">
    <source>
        <dbReference type="ARBA" id="ARBA00022487"/>
    </source>
</evidence>
<dbReference type="PROSITE" id="PS51257">
    <property type="entry name" value="PROKAR_LIPOPROTEIN"/>
    <property type="match status" value="1"/>
</dbReference>
<comment type="similarity">
    <text evidence="1">Belongs to the tannase family.</text>
</comment>
<evidence type="ECO:0000256" key="1">
    <source>
        <dbReference type="ARBA" id="ARBA00006249"/>
    </source>
</evidence>
<dbReference type="GO" id="GO:0016787">
    <property type="term" value="F:hydrolase activity"/>
    <property type="evidence" value="ECO:0007669"/>
    <property type="project" value="UniProtKB-KW"/>
</dbReference>
<keyword evidence="6" id="KW-0106">Calcium</keyword>
<evidence type="ECO:0000256" key="5">
    <source>
        <dbReference type="ARBA" id="ARBA00022801"/>
    </source>
</evidence>
<proteinExistence type="inferred from homology"/>
<keyword evidence="10" id="KW-1185">Reference proteome</keyword>
<keyword evidence="2" id="KW-0719">Serine esterase</keyword>
<evidence type="ECO:0000256" key="7">
    <source>
        <dbReference type="ARBA" id="ARBA00023157"/>
    </source>
</evidence>